<dbReference type="InterPro" id="IPR003644">
    <property type="entry name" value="Calx_beta"/>
</dbReference>
<accession>A0ABN8Y5C9</accession>
<evidence type="ECO:0000256" key="3">
    <source>
        <dbReference type="ARBA" id="ARBA00022837"/>
    </source>
</evidence>
<feature type="domain" description="Calx-beta" evidence="5">
    <location>
        <begin position="136"/>
        <end position="239"/>
    </location>
</feature>
<gene>
    <name evidence="6" type="ORF">MRATA1EN1_LOCUS5742</name>
</gene>
<feature type="compositionally biased region" description="Basic and acidic residues" evidence="4">
    <location>
        <begin position="109"/>
        <end position="128"/>
    </location>
</feature>
<dbReference type="SUPFAM" id="SSF141072">
    <property type="entry name" value="CalX-like"/>
    <property type="match status" value="2"/>
</dbReference>
<dbReference type="Pfam" id="PF03160">
    <property type="entry name" value="Calx-beta"/>
    <property type="match status" value="2"/>
</dbReference>
<keyword evidence="1" id="KW-0732">Signal</keyword>
<evidence type="ECO:0000256" key="2">
    <source>
        <dbReference type="ARBA" id="ARBA00022737"/>
    </source>
</evidence>
<protein>
    <recommendedName>
        <fullName evidence="5">Calx-beta domain-containing protein</fullName>
    </recommendedName>
</protein>
<name>A0ABN8Y5C9_RANTA</name>
<organism evidence="6 7">
    <name type="scientific">Rangifer tarandus platyrhynchus</name>
    <name type="common">Svalbard reindeer</name>
    <dbReference type="NCBI Taxonomy" id="3082113"/>
    <lineage>
        <taxon>Eukaryota</taxon>
        <taxon>Metazoa</taxon>
        <taxon>Chordata</taxon>
        <taxon>Craniata</taxon>
        <taxon>Vertebrata</taxon>
        <taxon>Euteleostomi</taxon>
        <taxon>Mammalia</taxon>
        <taxon>Eutheria</taxon>
        <taxon>Laurasiatheria</taxon>
        <taxon>Artiodactyla</taxon>
        <taxon>Ruminantia</taxon>
        <taxon>Pecora</taxon>
        <taxon>Cervidae</taxon>
        <taxon>Odocoileinae</taxon>
        <taxon>Rangifer</taxon>
    </lineage>
</organism>
<evidence type="ECO:0000256" key="4">
    <source>
        <dbReference type="SAM" id="MobiDB-lite"/>
    </source>
</evidence>
<feature type="region of interest" description="Disordered" evidence="4">
    <location>
        <begin position="103"/>
        <end position="133"/>
    </location>
</feature>
<keyword evidence="2" id="KW-0677">Repeat</keyword>
<reference evidence="6" key="1">
    <citation type="submission" date="2023-04" db="EMBL/GenBank/DDBJ databases">
        <authorList>
            <consortium name="ELIXIR-Norway"/>
        </authorList>
    </citation>
    <scope>NUCLEOTIDE SEQUENCE [LARGE SCALE GENOMIC DNA]</scope>
</reference>
<proteinExistence type="predicted"/>
<keyword evidence="3" id="KW-0106">Calcium</keyword>
<dbReference type="EMBL" id="OX459951">
    <property type="protein sequence ID" value="CAI9156780.1"/>
    <property type="molecule type" value="Genomic_DNA"/>
</dbReference>
<evidence type="ECO:0000313" key="6">
    <source>
        <dbReference type="EMBL" id="CAI9156780.1"/>
    </source>
</evidence>
<evidence type="ECO:0000313" key="7">
    <source>
        <dbReference type="Proteomes" id="UP001176941"/>
    </source>
</evidence>
<dbReference type="Proteomes" id="UP001176941">
    <property type="component" value="Chromosome 15"/>
</dbReference>
<dbReference type="PANTHER" id="PTHR45739:SF5">
    <property type="entry name" value="FRAS1-RELATED EXTRACELLULAR MATRIX PROTEIN 3"/>
    <property type="match status" value="1"/>
</dbReference>
<evidence type="ECO:0000259" key="5">
    <source>
        <dbReference type="SMART" id="SM00237"/>
    </source>
</evidence>
<sequence>MRIYYILNEGSKATKDIFYFSAEDNGIVTKDETAKKDKDFKGKAQKEVQFSPRQTTATWKVRILSDNEYEASETFQIILTNPVRAVLEFPEMAIVEIVDPEDEPVEPVKSADCEKHPGSRGARGDESPGRLQHSYSSLHVSPEPALHFGDTEYHADESAGSVEVCVQRTGTDLSQASSVTVRSKRTEPASAEAGLDYIGVSQKLNFAPGVRVQMFRVTILADLGQPIFEGSERFELLLQMPLGAALGEPNKTTIFINDAIADCKQSACPPFG</sequence>
<keyword evidence="7" id="KW-1185">Reference proteome</keyword>
<dbReference type="Gene3D" id="2.60.40.2030">
    <property type="match status" value="2"/>
</dbReference>
<dbReference type="InterPro" id="IPR038081">
    <property type="entry name" value="CalX-like_sf"/>
</dbReference>
<dbReference type="InterPro" id="IPR051561">
    <property type="entry name" value="FRAS1_ECM"/>
</dbReference>
<dbReference type="PANTHER" id="PTHR45739">
    <property type="entry name" value="MATRIX PROTEIN, PUTATIVE-RELATED"/>
    <property type="match status" value="1"/>
</dbReference>
<evidence type="ECO:0000256" key="1">
    <source>
        <dbReference type="ARBA" id="ARBA00022729"/>
    </source>
</evidence>
<dbReference type="SMART" id="SM00237">
    <property type="entry name" value="Calx_beta"/>
    <property type="match status" value="1"/>
</dbReference>